<name>A0ABY7GK35_9GAMM</name>
<dbReference type="RefSeq" id="WP_255190484.1">
    <property type="nucleotide sequence ID" value="NZ_CP113517.1"/>
</dbReference>
<reference evidence="1" key="1">
    <citation type="submission" date="2022-11" db="EMBL/GenBank/DDBJ databases">
        <title>Methylomonas rapida sp. nov., Carotenoid-Producing Obligate Methanotrophs with High Growth Characteristics and Biotechnological Potential.</title>
        <authorList>
            <person name="Tikhonova E.N."/>
            <person name="Suleimanov R.Z."/>
            <person name="Miroshnikov K."/>
            <person name="Oshkin I.Y."/>
            <person name="Belova S.E."/>
            <person name="Danilova O.V."/>
            <person name="Ashikhmin A."/>
            <person name="Konopkin A."/>
            <person name="But S.Y."/>
            <person name="Khmelenina V.N."/>
            <person name="Kuznetsov N."/>
            <person name="Pimenov N.V."/>
            <person name="Dedysh S.N."/>
        </authorList>
    </citation>
    <scope>NUCLEOTIDE SEQUENCE</scope>
    <source>
        <strain evidence="1">MP1</strain>
    </source>
</reference>
<dbReference type="EMBL" id="CP113517">
    <property type="protein sequence ID" value="WAR45474.1"/>
    <property type="molecule type" value="Genomic_DNA"/>
</dbReference>
<dbReference type="InterPro" id="IPR009752">
    <property type="entry name" value="Phage_Mu_GpJ"/>
</dbReference>
<organism evidence="1 3">
    <name type="scientific">Methylomonas rapida</name>
    <dbReference type="NCBI Taxonomy" id="2963939"/>
    <lineage>
        <taxon>Bacteria</taxon>
        <taxon>Pseudomonadati</taxon>
        <taxon>Pseudomonadota</taxon>
        <taxon>Gammaproteobacteria</taxon>
        <taxon>Methylococcales</taxon>
        <taxon>Methylococcaceae</taxon>
        <taxon>Methylomonas</taxon>
    </lineage>
</organism>
<accession>A0ABY7GK35</accession>
<sequence>MPFATRADLLARTNARRLAQLAVPADMVMPPEAALRVAINGGSLAVYSADEQTALAGALDAIDKALADADQVLISAGVPDGTQTSLLARMASTIALFYLQGAERMTAEVQRAYDGVMDMLKMFKRGELDLVPAPPPGPLDPVVSDDLVQFESSTRRYGSATTVIEDW</sequence>
<gene>
    <name evidence="2" type="ORF">NM686_002880</name>
    <name evidence="1" type="ORF">NM686_014610</name>
</gene>
<evidence type="ECO:0000313" key="2">
    <source>
        <dbReference type="EMBL" id="WAR45474.1"/>
    </source>
</evidence>
<evidence type="ECO:0000313" key="1">
    <source>
        <dbReference type="EMBL" id="WAR43603.1"/>
    </source>
</evidence>
<protein>
    <submittedName>
        <fullName evidence="1">DUF1320 family protein</fullName>
    </submittedName>
</protein>
<dbReference type="Pfam" id="PF07030">
    <property type="entry name" value="Phage_Mu_Gp36"/>
    <property type="match status" value="1"/>
</dbReference>
<dbReference type="Proteomes" id="UP001162780">
    <property type="component" value="Chromosome"/>
</dbReference>
<evidence type="ECO:0000313" key="3">
    <source>
        <dbReference type="Proteomes" id="UP001162780"/>
    </source>
</evidence>
<dbReference type="EMBL" id="CP113517">
    <property type="protein sequence ID" value="WAR43603.1"/>
    <property type="molecule type" value="Genomic_DNA"/>
</dbReference>
<keyword evidence="3" id="KW-1185">Reference proteome</keyword>
<proteinExistence type="predicted"/>